<dbReference type="NCBIfam" id="TIGR00410">
    <property type="entry name" value="lacE"/>
    <property type="match status" value="1"/>
</dbReference>
<feature type="transmembrane region" description="Helical" evidence="17">
    <location>
        <begin position="223"/>
        <end position="241"/>
    </location>
</feature>
<dbReference type="Pfam" id="PF02378">
    <property type="entry name" value="PTS_EIIC"/>
    <property type="match status" value="1"/>
</dbReference>
<sequence length="564" mass="61096">MDKLIIFIEKGKPFFEKLSRNIYLRAIKDGFISSMPAVLFSSIFILIAAVPNIFGFKWSDEQLAFILKPYNYSMGILALLVAGTTAKSLTDSVNTRSMEKTNQINYMSTFLAAVVGLLILAADPIEGGFANGLLGTRGLLTAFLAAFITVNIYKVCIKNNVTIRLPEEVPPNIAQVFKDVIPFALSVLSIYGLDLIVRNIFGTNVAESVGKILAPLFSATDGYIGLAIVFGAYAFFWFVGIHGPSVVEPLIVAISYANIEANVQLVQAGMHADKILNPVTQTFVVTMGGTGATLVVPFMFMWLCKSKRNRIVGRASVVPTFFGVNEPILFGAPIVLNPIFFIPFVTAPIINVWIMKFFVDVLQMNSFSIILPWTTPAPIGIVMGTALAPLSFVLAITLIIIDTLIYYPFVKVYDHQILEEERKGNSSSELKEKVAANFNTAKADAILEKAGVEAAQNTITKETNVLVLCAGGGTSGLLANALNKAAAEYNVPVKAAAGGYGAHREMLPEFDLVILAPQVASNFEDMKAETDKLGIKLAKTEGAQYIKLTRDGKGALAFVQAQFD</sequence>
<keyword evidence="8" id="KW-0808">Transferase</keyword>
<evidence type="ECO:0000256" key="1">
    <source>
        <dbReference type="ARBA" id="ARBA00004651"/>
    </source>
</evidence>
<feature type="transmembrane region" description="Helical" evidence="17">
    <location>
        <begin position="102"/>
        <end position="122"/>
    </location>
</feature>
<evidence type="ECO:0000259" key="18">
    <source>
        <dbReference type="PROSITE" id="PS50206"/>
    </source>
</evidence>
<dbReference type="InterPro" id="IPR001763">
    <property type="entry name" value="Rhodanese-like_dom"/>
</dbReference>
<evidence type="ECO:0000313" key="21">
    <source>
        <dbReference type="EMBL" id="VFI32270.1"/>
    </source>
</evidence>
<dbReference type="NCBIfam" id="TIGR00853">
    <property type="entry name" value="pts-lac"/>
    <property type="match status" value="1"/>
</dbReference>
<evidence type="ECO:0000259" key="19">
    <source>
        <dbReference type="PROSITE" id="PS51100"/>
    </source>
</evidence>
<evidence type="ECO:0000256" key="12">
    <source>
        <dbReference type="ARBA" id="ARBA00022989"/>
    </source>
</evidence>
<dbReference type="EMBL" id="LR216058">
    <property type="protein sequence ID" value="VFI32270.1"/>
    <property type="molecule type" value="Genomic_DNA"/>
</dbReference>
<dbReference type="PROSITE" id="PS51100">
    <property type="entry name" value="PTS_EIIB_TYPE_3"/>
    <property type="match status" value="1"/>
</dbReference>
<feature type="transmembrane region" description="Helical" evidence="17">
    <location>
        <begin position="134"/>
        <end position="153"/>
    </location>
</feature>
<evidence type="ECO:0000256" key="5">
    <source>
        <dbReference type="ARBA" id="ARBA00022475"/>
    </source>
</evidence>
<evidence type="ECO:0000313" key="22">
    <source>
        <dbReference type="Proteomes" id="UP000290138"/>
    </source>
</evidence>
<dbReference type="PANTHER" id="PTHR33989:SF8">
    <property type="entry name" value="PERMEASE IIC COMPONENT"/>
    <property type="match status" value="1"/>
</dbReference>
<accession>A0AAX3HCY5</accession>
<keyword evidence="4" id="KW-0813">Transport</keyword>
<organism evidence="21 22">
    <name type="scientific">Streptococcus pneumoniae</name>
    <dbReference type="NCBI Taxonomy" id="1313"/>
    <lineage>
        <taxon>Bacteria</taxon>
        <taxon>Bacillati</taxon>
        <taxon>Bacillota</taxon>
        <taxon>Bacilli</taxon>
        <taxon>Lactobacillales</taxon>
        <taxon>Streptococcaceae</taxon>
        <taxon>Streptococcus</taxon>
    </lineage>
</organism>
<dbReference type="GO" id="GO:0005886">
    <property type="term" value="C:plasma membrane"/>
    <property type="evidence" value="ECO:0007669"/>
    <property type="project" value="UniProtKB-SubCell"/>
</dbReference>
<evidence type="ECO:0000256" key="2">
    <source>
        <dbReference type="ARBA" id="ARBA00012802"/>
    </source>
</evidence>
<comment type="subcellular location">
    <subcellularLocation>
        <location evidence="1">Cell membrane</location>
        <topology evidence="1">Multi-pass membrane protein</topology>
    </subcellularLocation>
</comment>
<dbReference type="InterPro" id="IPR036095">
    <property type="entry name" value="PTS_EIIB-like_sf"/>
</dbReference>
<dbReference type="GO" id="GO:0016301">
    <property type="term" value="F:kinase activity"/>
    <property type="evidence" value="ECO:0007669"/>
    <property type="project" value="UniProtKB-KW"/>
</dbReference>
<dbReference type="Gene3D" id="3.40.50.2300">
    <property type="match status" value="1"/>
</dbReference>
<dbReference type="NCBIfam" id="TIGR00394">
    <property type="entry name" value="lac_pts_IIC"/>
    <property type="match status" value="1"/>
</dbReference>
<keyword evidence="12 17" id="KW-1133">Transmembrane helix</keyword>
<evidence type="ECO:0000256" key="4">
    <source>
        <dbReference type="ARBA" id="ARBA00022448"/>
    </source>
</evidence>
<dbReference type="RefSeq" id="WP_000359340.1">
    <property type="nucleotide sequence ID" value="NZ_CFIE02000108.1"/>
</dbReference>
<comment type="catalytic activity">
    <reaction evidence="15">
        <text>lactose(out) + N(pros)-phospho-L-histidyl-[protein] = lactose 6-phosphate(in) + L-histidyl-[protein]</text>
        <dbReference type="Rhea" id="RHEA:42400"/>
        <dbReference type="Rhea" id="RHEA-COMP:9745"/>
        <dbReference type="Rhea" id="RHEA-COMP:9746"/>
        <dbReference type="ChEBI" id="CHEBI:17716"/>
        <dbReference type="ChEBI" id="CHEBI:29979"/>
        <dbReference type="ChEBI" id="CHEBI:64837"/>
        <dbReference type="ChEBI" id="CHEBI:79080"/>
        <dbReference type="EC" id="2.7.1.207"/>
    </reaction>
</comment>
<evidence type="ECO:0000256" key="8">
    <source>
        <dbReference type="ARBA" id="ARBA00022679"/>
    </source>
</evidence>
<name>A0AAX3HCY5_STREE</name>
<dbReference type="InterPro" id="IPR004501">
    <property type="entry name" value="PTS_EIIC_3"/>
</dbReference>
<keyword evidence="6" id="KW-0597">Phosphoprotein</keyword>
<feature type="transmembrane region" description="Helical" evidence="17">
    <location>
        <begin position="339"/>
        <end position="359"/>
    </location>
</feature>
<proteinExistence type="predicted"/>
<keyword evidence="10 17" id="KW-0812">Transmembrane</keyword>
<evidence type="ECO:0000256" key="15">
    <source>
        <dbReference type="ARBA" id="ARBA00048444"/>
    </source>
</evidence>
<dbReference type="GO" id="GO:0022869">
    <property type="term" value="F:protein-N(PI)-phosphohistidine-lactose phosphotransferase system transporter activity"/>
    <property type="evidence" value="ECO:0007669"/>
    <property type="project" value="InterPro"/>
</dbReference>
<feature type="domain" description="PTS EIIB type-3" evidence="19">
    <location>
        <begin position="462"/>
        <end position="564"/>
    </location>
</feature>
<gene>
    <name evidence="21" type="primary">lacE_2</name>
    <name evidence="21" type="ORF">SAMEA3431391_01007</name>
</gene>
<feature type="transmembrane region" description="Helical" evidence="17">
    <location>
        <begin position="379"/>
        <end position="401"/>
    </location>
</feature>
<dbReference type="InterPro" id="IPR004801">
    <property type="entry name" value="LacE"/>
</dbReference>
<evidence type="ECO:0000256" key="6">
    <source>
        <dbReference type="ARBA" id="ARBA00022553"/>
    </source>
</evidence>
<feature type="transmembrane region" description="Helical" evidence="17">
    <location>
        <begin position="283"/>
        <end position="304"/>
    </location>
</feature>
<dbReference type="AlphaFoldDB" id="A0AAX3HCY5"/>
<evidence type="ECO:0000256" key="16">
    <source>
        <dbReference type="PROSITE-ProRule" id="PRU00423"/>
    </source>
</evidence>
<evidence type="ECO:0000256" key="11">
    <source>
        <dbReference type="ARBA" id="ARBA00022777"/>
    </source>
</evidence>
<dbReference type="PROSITE" id="PS50206">
    <property type="entry name" value="RHODANESE_3"/>
    <property type="match status" value="1"/>
</dbReference>
<feature type="modified residue" description="Phosphocysteine; by EIIA" evidence="16">
    <location>
        <position position="469"/>
    </location>
</feature>
<keyword evidence="11" id="KW-0418">Kinase</keyword>
<dbReference type="PANTHER" id="PTHR33989">
    <property type="match status" value="1"/>
</dbReference>
<dbReference type="SUPFAM" id="SSF52794">
    <property type="entry name" value="PTS system IIB component-like"/>
    <property type="match status" value="1"/>
</dbReference>
<protein>
    <recommendedName>
        <fullName evidence="3">PTS system lactose-specific EIICB component</fullName>
        <ecNumber evidence="2">2.7.1.207</ecNumber>
    </recommendedName>
    <alternativeName>
        <fullName evidence="14">EIICB-Lac</fullName>
    </alternativeName>
</protein>
<keyword evidence="7" id="KW-0762">Sugar transport</keyword>
<evidence type="ECO:0000259" key="20">
    <source>
        <dbReference type="PROSITE" id="PS51105"/>
    </source>
</evidence>
<dbReference type="Pfam" id="PF02302">
    <property type="entry name" value="PTS_IIB"/>
    <property type="match status" value="1"/>
</dbReference>
<evidence type="ECO:0000256" key="13">
    <source>
        <dbReference type="ARBA" id="ARBA00023136"/>
    </source>
</evidence>
<dbReference type="InterPro" id="IPR051088">
    <property type="entry name" value="PTS_Sugar-EIIC/EIIB"/>
</dbReference>
<keyword evidence="9" id="KW-0598">Phosphotransferase system</keyword>
<dbReference type="InterPro" id="IPR013012">
    <property type="entry name" value="PTS_EIIB_3"/>
</dbReference>
<dbReference type="Proteomes" id="UP000290138">
    <property type="component" value="Chromosome"/>
</dbReference>
<evidence type="ECO:0000256" key="14">
    <source>
        <dbReference type="ARBA" id="ARBA00029639"/>
    </source>
</evidence>
<evidence type="ECO:0000256" key="7">
    <source>
        <dbReference type="ARBA" id="ARBA00022597"/>
    </source>
</evidence>
<feature type="transmembrane region" description="Helical" evidence="17">
    <location>
        <begin position="70"/>
        <end position="90"/>
    </location>
</feature>
<feature type="domain" description="PTS EIIC type-3" evidence="20">
    <location>
        <begin position="8"/>
        <end position="409"/>
    </location>
</feature>
<feature type="domain" description="Rhodanese" evidence="18">
    <location>
        <begin position="445"/>
        <end position="511"/>
    </location>
</feature>
<dbReference type="PROSITE" id="PS51105">
    <property type="entry name" value="PTS_EIIC_TYPE_3"/>
    <property type="match status" value="1"/>
</dbReference>
<keyword evidence="13 17" id="KW-0472">Membrane</keyword>
<evidence type="ECO:0000256" key="17">
    <source>
        <dbReference type="SAM" id="Phobius"/>
    </source>
</evidence>
<evidence type="ECO:0000256" key="10">
    <source>
        <dbReference type="ARBA" id="ARBA00022692"/>
    </source>
</evidence>
<dbReference type="GO" id="GO:0009401">
    <property type="term" value="P:phosphoenolpyruvate-dependent sugar phosphotransferase system"/>
    <property type="evidence" value="ECO:0007669"/>
    <property type="project" value="UniProtKB-KW"/>
</dbReference>
<evidence type="ECO:0000256" key="9">
    <source>
        <dbReference type="ARBA" id="ARBA00022683"/>
    </source>
</evidence>
<dbReference type="InterPro" id="IPR003352">
    <property type="entry name" value="PTS_EIIC"/>
</dbReference>
<evidence type="ECO:0000256" key="3">
    <source>
        <dbReference type="ARBA" id="ARBA00020834"/>
    </source>
</evidence>
<dbReference type="EC" id="2.7.1.207" evidence="2"/>
<feature type="transmembrane region" description="Helical" evidence="17">
    <location>
        <begin position="30"/>
        <end position="50"/>
    </location>
</feature>
<dbReference type="GO" id="GO:1901264">
    <property type="term" value="P:carbohydrate derivative transport"/>
    <property type="evidence" value="ECO:0007669"/>
    <property type="project" value="TreeGrafter"/>
</dbReference>
<dbReference type="InterPro" id="IPR003501">
    <property type="entry name" value="PTS_EIIB_2/3"/>
</dbReference>
<reference evidence="21 22" key="1">
    <citation type="submission" date="2019-02" db="EMBL/GenBank/DDBJ databases">
        <authorList>
            <consortium name="Pathogen Informatics"/>
        </authorList>
    </citation>
    <scope>NUCLEOTIDE SEQUENCE [LARGE SCALE GENOMIC DNA]</scope>
    <source>
        <strain evidence="21">GPS_HK_21-sc-2296565</strain>
    </source>
</reference>
<keyword evidence="5" id="KW-1003">Cell membrane</keyword>